<sequence length="329" mass="36497">MPSSTRRRRVDDNEDETEDVAPPSQRRSQHSRSTNGAASSSAAGPSSSRTNTAASSSSRAPTSNGIDLDAELRPQPLGREHVPNVRSLMAELKSQDQNILKCVELLNETAEQLAEAFRAHDECNELEQADADLRELIDAQAEKAIRRKVLEEIAQDLHTGVQMDDPAKRYKEDVQTQLDTYNKQTSRQKYAKNTDYHNFKNTVWVAKEEGAMPPVKDLIPAEPGDENASGDDDDEIQTGGVTQNFRCPLTANIMEDPLSNTLCTHSYSRAAITEYVAAGNNRCPASACMAAVSMRSLKHNPLLVKKVAAFKRREEERLIARRQTSTVLY</sequence>
<dbReference type="EMBL" id="LT795054">
    <property type="protein sequence ID" value="SJX60835.1"/>
    <property type="molecule type" value="Genomic_DNA"/>
</dbReference>
<dbReference type="Pfam" id="PF11789">
    <property type="entry name" value="zf-Nse"/>
    <property type="match status" value="1"/>
</dbReference>
<dbReference type="AlphaFoldDB" id="A0A2N8U6X8"/>
<dbReference type="CDD" id="cd16651">
    <property type="entry name" value="SPL-RING_NSE2"/>
    <property type="match status" value="1"/>
</dbReference>
<name>A0A2N8U6X8_9BASI</name>
<gene>
    <name evidence="13" type="ORF">SRS1_12061</name>
</gene>
<organism evidence="13 14">
    <name type="scientific">Sporisorium reilianum f. sp. reilianum</name>
    <dbReference type="NCBI Taxonomy" id="72559"/>
    <lineage>
        <taxon>Eukaryota</taxon>
        <taxon>Fungi</taxon>
        <taxon>Dikarya</taxon>
        <taxon>Basidiomycota</taxon>
        <taxon>Ustilaginomycotina</taxon>
        <taxon>Ustilaginomycetes</taxon>
        <taxon>Ustilaginales</taxon>
        <taxon>Ustilaginaceae</taxon>
        <taxon>Sporisorium</taxon>
    </lineage>
</organism>
<dbReference type="GO" id="GO:0030915">
    <property type="term" value="C:Smc5-Smc6 complex"/>
    <property type="evidence" value="ECO:0007669"/>
    <property type="project" value="InterPro"/>
</dbReference>
<evidence type="ECO:0000256" key="11">
    <source>
        <dbReference type="SAM" id="MobiDB-lite"/>
    </source>
</evidence>
<feature type="region of interest" description="Disordered" evidence="11">
    <location>
        <begin position="1"/>
        <end position="78"/>
    </location>
</feature>
<protein>
    <submittedName>
        <fullName evidence="13">Related to MMS21-SUMO ligase and component of the SMC5-SMC6 complex</fullName>
    </submittedName>
</protein>
<dbReference type="InterPro" id="IPR004181">
    <property type="entry name" value="Znf_MIZ"/>
</dbReference>
<keyword evidence="7" id="KW-0833">Ubl conjugation pathway</keyword>
<evidence type="ECO:0000256" key="5">
    <source>
        <dbReference type="ARBA" id="ARBA00022723"/>
    </source>
</evidence>
<dbReference type="GO" id="GO:0005634">
    <property type="term" value="C:nucleus"/>
    <property type="evidence" value="ECO:0007669"/>
    <property type="project" value="UniProtKB-SubCell"/>
</dbReference>
<keyword evidence="8" id="KW-0862">Zinc</keyword>
<proteinExistence type="inferred from homology"/>
<feature type="compositionally biased region" description="Acidic residues" evidence="11">
    <location>
        <begin position="223"/>
        <end position="236"/>
    </location>
</feature>
<feature type="domain" description="SP-RING-type" evidence="12">
    <location>
        <begin position="232"/>
        <end position="312"/>
    </location>
</feature>
<dbReference type="GO" id="GO:0000724">
    <property type="term" value="P:double-strand break repair via homologous recombination"/>
    <property type="evidence" value="ECO:0007669"/>
    <property type="project" value="InterPro"/>
</dbReference>
<dbReference type="GO" id="GO:0016874">
    <property type="term" value="F:ligase activity"/>
    <property type="evidence" value="ECO:0007669"/>
    <property type="project" value="UniProtKB-KW"/>
</dbReference>
<evidence type="ECO:0000256" key="9">
    <source>
        <dbReference type="ARBA" id="ARBA00023242"/>
    </source>
</evidence>
<dbReference type="UniPathway" id="UPA00886"/>
<evidence type="ECO:0000313" key="13">
    <source>
        <dbReference type="EMBL" id="SJX60835.1"/>
    </source>
</evidence>
<dbReference type="GO" id="GO:0061665">
    <property type="term" value="F:SUMO ligase activity"/>
    <property type="evidence" value="ECO:0007669"/>
    <property type="project" value="TreeGrafter"/>
</dbReference>
<evidence type="ECO:0000256" key="6">
    <source>
        <dbReference type="ARBA" id="ARBA00022771"/>
    </source>
</evidence>
<keyword evidence="5" id="KW-0479">Metal-binding</keyword>
<feature type="compositionally biased region" description="Low complexity" evidence="11">
    <location>
        <begin position="31"/>
        <end position="64"/>
    </location>
</feature>
<dbReference type="SUPFAM" id="SSF57850">
    <property type="entry name" value="RING/U-box"/>
    <property type="match status" value="1"/>
</dbReference>
<dbReference type="GO" id="GO:0016925">
    <property type="term" value="P:protein sumoylation"/>
    <property type="evidence" value="ECO:0007669"/>
    <property type="project" value="UniProtKB-UniPathway"/>
</dbReference>
<comment type="pathway">
    <text evidence="2">Protein modification; protein sumoylation.</text>
</comment>
<dbReference type="InterPro" id="IPR013083">
    <property type="entry name" value="Znf_RING/FYVE/PHD"/>
</dbReference>
<comment type="similarity">
    <text evidence="3">Belongs to the NSE2 family.</text>
</comment>
<evidence type="ECO:0000259" key="12">
    <source>
        <dbReference type="PROSITE" id="PS51044"/>
    </source>
</evidence>
<dbReference type="GO" id="GO:0008270">
    <property type="term" value="F:zinc ion binding"/>
    <property type="evidence" value="ECO:0007669"/>
    <property type="project" value="UniProtKB-KW"/>
</dbReference>
<dbReference type="PANTHER" id="PTHR21330">
    <property type="entry name" value="E3 SUMO-PROTEIN LIGASE NSE2"/>
    <property type="match status" value="1"/>
</dbReference>
<dbReference type="InterPro" id="IPR026846">
    <property type="entry name" value="Nse2(Mms21)"/>
</dbReference>
<keyword evidence="13" id="KW-0436">Ligase</keyword>
<dbReference type="PROSITE" id="PS51044">
    <property type="entry name" value="ZF_SP_RING"/>
    <property type="match status" value="1"/>
</dbReference>
<evidence type="ECO:0000256" key="8">
    <source>
        <dbReference type="ARBA" id="ARBA00022833"/>
    </source>
</evidence>
<feature type="region of interest" description="Disordered" evidence="11">
    <location>
        <begin position="220"/>
        <end position="240"/>
    </location>
</feature>
<dbReference type="PANTHER" id="PTHR21330:SF1">
    <property type="entry name" value="E3 SUMO-PROTEIN LIGASE NSE2"/>
    <property type="match status" value="1"/>
</dbReference>
<dbReference type="Gene3D" id="3.30.40.10">
    <property type="entry name" value="Zinc/RING finger domain, C3HC4 (zinc finger)"/>
    <property type="match status" value="1"/>
</dbReference>
<keyword evidence="6 10" id="KW-0863">Zinc-finger</keyword>
<evidence type="ECO:0000256" key="1">
    <source>
        <dbReference type="ARBA" id="ARBA00004123"/>
    </source>
</evidence>
<accession>A0A2N8U6X8</accession>
<evidence type="ECO:0000256" key="2">
    <source>
        <dbReference type="ARBA" id="ARBA00004718"/>
    </source>
</evidence>
<evidence type="ECO:0000256" key="10">
    <source>
        <dbReference type="PROSITE-ProRule" id="PRU00452"/>
    </source>
</evidence>
<evidence type="ECO:0000256" key="7">
    <source>
        <dbReference type="ARBA" id="ARBA00022786"/>
    </source>
</evidence>
<dbReference type="Proteomes" id="UP000239563">
    <property type="component" value="Chromosome I"/>
</dbReference>
<evidence type="ECO:0000256" key="4">
    <source>
        <dbReference type="ARBA" id="ARBA00022679"/>
    </source>
</evidence>
<reference evidence="13 14" key="1">
    <citation type="submission" date="2017-02" db="EMBL/GenBank/DDBJ databases">
        <authorList>
            <person name="Peterson S.W."/>
        </authorList>
    </citation>
    <scope>NUCLEOTIDE SEQUENCE [LARGE SCALE GENOMIC DNA]</scope>
    <source>
        <strain evidence="13 14">SRS1_H2-8</strain>
    </source>
</reference>
<evidence type="ECO:0000256" key="3">
    <source>
        <dbReference type="ARBA" id="ARBA00008212"/>
    </source>
</evidence>
<keyword evidence="9" id="KW-0539">Nucleus</keyword>
<evidence type="ECO:0000313" key="14">
    <source>
        <dbReference type="Proteomes" id="UP000239563"/>
    </source>
</evidence>
<comment type="subcellular location">
    <subcellularLocation>
        <location evidence="1">Nucleus</location>
    </subcellularLocation>
</comment>
<keyword evidence="4" id="KW-0808">Transferase</keyword>